<accession>A0A0V1DX86</accession>
<dbReference type="Proteomes" id="UP000054826">
    <property type="component" value="Unassembled WGS sequence"/>
</dbReference>
<dbReference type="Proteomes" id="UP000054632">
    <property type="component" value="Unassembled WGS sequence"/>
</dbReference>
<evidence type="ECO:0000313" key="2">
    <source>
        <dbReference type="EMBL" id="KRZ36275.1"/>
    </source>
</evidence>
<protein>
    <submittedName>
        <fullName evidence="1">Uncharacterized protein</fullName>
    </submittedName>
</protein>
<evidence type="ECO:0000313" key="1">
    <source>
        <dbReference type="EMBL" id="KRY66155.1"/>
    </source>
</evidence>
<organism evidence="1 3">
    <name type="scientific">Trichinella pseudospiralis</name>
    <name type="common">Parasitic roundworm</name>
    <dbReference type="NCBI Taxonomy" id="6337"/>
    <lineage>
        <taxon>Eukaryota</taxon>
        <taxon>Metazoa</taxon>
        <taxon>Ecdysozoa</taxon>
        <taxon>Nematoda</taxon>
        <taxon>Enoplea</taxon>
        <taxon>Dorylaimia</taxon>
        <taxon>Trichinellida</taxon>
        <taxon>Trichinellidae</taxon>
        <taxon>Trichinella</taxon>
    </lineage>
</organism>
<name>A0A0V1DX86_TRIPS</name>
<sequence>MRSQQIVHMIIASVPRGCAATRKKSSQQQLTNYQYNVIKQSMVPNLRNGSKINIISDRRNEDNVAITAG</sequence>
<gene>
    <name evidence="1" type="ORF">T4A_9255</name>
    <name evidence="2" type="ORF">T4C_776</name>
</gene>
<reference evidence="3 4" key="1">
    <citation type="submission" date="2015-01" db="EMBL/GenBank/DDBJ databases">
        <title>Evolution of Trichinella species and genotypes.</title>
        <authorList>
            <person name="Korhonen P.K."/>
            <person name="Edoardo P."/>
            <person name="Giuseppe L.R."/>
            <person name="Gasser R.B."/>
        </authorList>
    </citation>
    <scope>NUCLEOTIDE SEQUENCE [LARGE SCALE GENOMIC DNA]</scope>
    <source>
        <strain evidence="1">ISS13</strain>
        <strain evidence="2">ISS176</strain>
    </source>
</reference>
<dbReference type="AlphaFoldDB" id="A0A0V1DX86"/>
<evidence type="ECO:0000313" key="4">
    <source>
        <dbReference type="Proteomes" id="UP000054826"/>
    </source>
</evidence>
<dbReference type="EMBL" id="JYDR01000180">
    <property type="protein sequence ID" value="KRY66155.1"/>
    <property type="molecule type" value="Genomic_DNA"/>
</dbReference>
<dbReference type="EMBL" id="JYDV01000076">
    <property type="protein sequence ID" value="KRZ36275.1"/>
    <property type="molecule type" value="Genomic_DNA"/>
</dbReference>
<evidence type="ECO:0000313" key="3">
    <source>
        <dbReference type="Proteomes" id="UP000054632"/>
    </source>
</evidence>
<comment type="caution">
    <text evidence="1">The sequence shown here is derived from an EMBL/GenBank/DDBJ whole genome shotgun (WGS) entry which is preliminary data.</text>
</comment>
<proteinExistence type="predicted"/>